<feature type="signal peptide" evidence="3">
    <location>
        <begin position="1"/>
        <end position="28"/>
    </location>
</feature>
<name>A0ABT4A8E5_9BACT</name>
<reference evidence="5 6" key="1">
    <citation type="submission" date="2022-11" db="EMBL/GenBank/DDBJ databases">
        <title>Minimal conservation of predation-associated metabolite biosynthetic gene clusters underscores biosynthetic potential of Myxococcota including descriptions for ten novel species: Archangium lansinium sp. nov., Myxococcus landrumus sp. nov., Nannocystis bai.</title>
        <authorList>
            <person name="Ahearne A."/>
            <person name="Stevens C."/>
            <person name="Phillips K."/>
        </authorList>
    </citation>
    <scope>NUCLEOTIDE SEQUENCE [LARGE SCALE GENOMIC DNA]</scope>
    <source>
        <strain evidence="5 6">MIWBW</strain>
    </source>
</reference>
<keyword evidence="6" id="KW-1185">Reference proteome</keyword>
<gene>
    <name evidence="5" type="ORF">OV287_22420</name>
</gene>
<dbReference type="Proteomes" id="UP001207654">
    <property type="component" value="Unassembled WGS sequence"/>
</dbReference>
<dbReference type="Pfam" id="PF25973">
    <property type="entry name" value="BSH_CzcB"/>
    <property type="match status" value="1"/>
</dbReference>
<dbReference type="NCBIfam" id="TIGR01730">
    <property type="entry name" value="RND_mfp"/>
    <property type="match status" value="1"/>
</dbReference>
<comment type="similarity">
    <text evidence="1">Belongs to the membrane fusion protein (MFP) (TC 8.A.1) family.</text>
</comment>
<dbReference type="InterPro" id="IPR058647">
    <property type="entry name" value="BSH_CzcB-like"/>
</dbReference>
<dbReference type="Gene3D" id="2.40.30.170">
    <property type="match status" value="1"/>
</dbReference>
<dbReference type="PANTHER" id="PTHR30469:SF15">
    <property type="entry name" value="HLYD FAMILY OF SECRETION PROTEINS"/>
    <property type="match status" value="1"/>
</dbReference>
<dbReference type="SUPFAM" id="SSF111369">
    <property type="entry name" value="HlyD-like secretion proteins"/>
    <property type="match status" value="1"/>
</dbReference>
<sequence>MRRWVRITAVGWGLACLGSVGVTAPAFANPGPTGNGPPPAQVVDGGAASRPGTEDPYLGVIIPHETVNVSTRFDSRLEKLEVEVGQSVRKGQVLARLDTRSLSQDLAAAEASLQGSRAEEQAARLALSEARTKKARYFTPRSLQLGVYSQEELDKVRYEESTANARLQAARAQTLQRQAEATELRQNLDDATLVAPFDGVVASKLTSPGARLAAGQSVIKLLGTGGWKVRFAVPEDAARRLEPGAPVEVSAAQRRLALGCTVESVAPEVDSAARLVFATATFNQPPPPEVSTGMVVHVRPGPTQQLGGRGTGGSAPTGATP</sequence>
<feature type="region of interest" description="Disordered" evidence="2">
    <location>
        <begin position="301"/>
        <end position="321"/>
    </location>
</feature>
<proteinExistence type="inferred from homology"/>
<evidence type="ECO:0000313" key="6">
    <source>
        <dbReference type="Proteomes" id="UP001207654"/>
    </source>
</evidence>
<protein>
    <submittedName>
        <fullName evidence="5">Efflux RND transporter periplasmic adaptor subunit</fullName>
    </submittedName>
</protein>
<accession>A0ABT4A8E5</accession>
<feature type="region of interest" description="Disordered" evidence="2">
    <location>
        <begin position="29"/>
        <end position="55"/>
    </location>
</feature>
<comment type="caution">
    <text evidence="5">The sequence shown here is derived from an EMBL/GenBank/DDBJ whole genome shotgun (WGS) entry which is preliminary data.</text>
</comment>
<dbReference type="Gene3D" id="2.40.50.100">
    <property type="match status" value="1"/>
</dbReference>
<dbReference type="EMBL" id="JAPNKA010000001">
    <property type="protein sequence ID" value="MCY1077229.1"/>
    <property type="molecule type" value="Genomic_DNA"/>
</dbReference>
<feature type="chain" id="PRO_5045249631" evidence="3">
    <location>
        <begin position="29"/>
        <end position="321"/>
    </location>
</feature>
<dbReference type="InterPro" id="IPR006143">
    <property type="entry name" value="RND_pump_MFP"/>
</dbReference>
<dbReference type="Gene3D" id="1.10.287.470">
    <property type="entry name" value="Helix hairpin bin"/>
    <property type="match status" value="1"/>
</dbReference>
<evidence type="ECO:0000256" key="2">
    <source>
        <dbReference type="SAM" id="MobiDB-lite"/>
    </source>
</evidence>
<evidence type="ECO:0000313" key="5">
    <source>
        <dbReference type="EMBL" id="MCY1077229.1"/>
    </source>
</evidence>
<evidence type="ECO:0000256" key="1">
    <source>
        <dbReference type="ARBA" id="ARBA00009477"/>
    </source>
</evidence>
<dbReference type="PANTHER" id="PTHR30469">
    <property type="entry name" value="MULTIDRUG RESISTANCE PROTEIN MDTA"/>
    <property type="match status" value="1"/>
</dbReference>
<organism evidence="5 6">
    <name type="scientific">Archangium lansingense</name>
    <dbReference type="NCBI Taxonomy" id="2995310"/>
    <lineage>
        <taxon>Bacteria</taxon>
        <taxon>Pseudomonadati</taxon>
        <taxon>Myxococcota</taxon>
        <taxon>Myxococcia</taxon>
        <taxon>Myxococcales</taxon>
        <taxon>Cystobacterineae</taxon>
        <taxon>Archangiaceae</taxon>
        <taxon>Archangium</taxon>
    </lineage>
</organism>
<dbReference type="RefSeq" id="WP_267536075.1">
    <property type="nucleotide sequence ID" value="NZ_JAPNKA010000001.1"/>
</dbReference>
<evidence type="ECO:0000256" key="3">
    <source>
        <dbReference type="SAM" id="SignalP"/>
    </source>
</evidence>
<keyword evidence="3" id="KW-0732">Signal</keyword>
<feature type="domain" description="CzcB-like barrel-sandwich hybrid" evidence="4">
    <location>
        <begin position="66"/>
        <end position="220"/>
    </location>
</feature>
<evidence type="ECO:0000259" key="4">
    <source>
        <dbReference type="Pfam" id="PF25973"/>
    </source>
</evidence>